<evidence type="ECO:0000313" key="1">
    <source>
        <dbReference type="EMBL" id="JAD93088.1"/>
    </source>
</evidence>
<dbReference type="EMBL" id="GBRH01204807">
    <property type="protein sequence ID" value="JAD93088.1"/>
    <property type="molecule type" value="Transcribed_RNA"/>
</dbReference>
<dbReference type="AlphaFoldDB" id="A0A0A9E277"/>
<accession>A0A0A9E277</accession>
<protein>
    <submittedName>
        <fullName evidence="1">NADPH adrenodoxin oxidoreductase</fullName>
    </submittedName>
</protein>
<name>A0A0A9E277_ARUDO</name>
<sequence length="44" mass="4968">MQTQTFLKPKISRSSFAVQAACTGPRRPTKYTFLIVLPRRVSNA</sequence>
<reference evidence="1" key="1">
    <citation type="submission" date="2014-09" db="EMBL/GenBank/DDBJ databases">
        <authorList>
            <person name="Magalhaes I.L.F."/>
            <person name="Oliveira U."/>
            <person name="Santos F.R."/>
            <person name="Vidigal T.H.D.A."/>
            <person name="Brescovit A.D."/>
            <person name="Santos A.J."/>
        </authorList>
    </citation>
    <scope>NUCLEOTIDE SEQUENCE</scope>
    <source>
        <tissue evidence="1">Shoot tissue taken approximately 20 cm above the soil surface</tissue>
    </source>
</reference>
<proteinExistence type="predicted"/>
<organism evidence="1">
    <name type="scientific">Arundo donax</name>
    <name type="common">Giant reed</name>
    <name type="synonym">Donax arundinaceus</name>
    <dbReference type="NCBI Taxonomy" id="35708"/>
    <lineage>
        <taxon>Eukaryota</taxon>
        <taxon>Viridiplantae</taxon>
        <taxon>Streptophyta</taxon>
        <taxon>Embryophyta</taxon>
        <taxon>Tracheophyta</taxon>
        <taxon>Spermatophyta</taxon>
        <taxon>Magnoliopsida</taxon>
        <taxon>Liliopsida</taxon>
        <taxon>Poales</taxon>
        <taxon>Poaceae</taxon>
        <taxon>PACMAD clade</taxon>
        <taxon>Arundinoideae</taxon>
        <taxon>Arundineae</taxon>
        <taxon>Arundo</taxon>
    </lineage>
</organism>
<reference evidence="1" key="2">
    <citation type="journal article" date="2015" name="Data Brief">
        <title>Shoot transcriptome of the giant reed, Arundo donax.</title>
        <authorList>
            <person name="Barrero R.A."/>
            <person name="Guerrero F.D."/>
            <person name="Moolhuijzen P."/>
            <person name="Goolsby J.A."/>
            <person name="Tidwell J."/>
            <person name="Bellgard S.E."/>
            <person name="Bellgard M.I."/>
        </authorList>
    </citation>
    <scope>NUCLEOTIDE SEQUENCE</scope>
    <source>
        <tissue evidence="1">Shoot tissue taken approximately 20 cm above the soil surface</tissue>
    </source>
</reference>